<feature type="domain" description="EAL" evidence="2">
    <location>
        <begin position="406"/>
        <end position="645"/>
    </location>
</feature>
<dbReference type="Pfam" id="PF16448">
    <property type="entry name" value="LapD_MoxY_N"/>
    <property type="match status" value="1"/>
</dbReference>
<dbReference type="Proteomes" id="UP001499988">
    <property type="component" value="Unassembled WGS sequence"/>
</dbReference>
<dbReference type="RefSeq" id="WP_345334824.1">
    <property type="nucleotide sequence ID" value="NZ_BAABJZ010000023.1"/>
</dbReference>
<evidence type="ECO:0000313" key="3">
    <source>
        <dbReference type="EMBL" id="GAA4882554.1"/>
    </source>
</evidence>
<keyword evidence="1" id="KW-0812">Transmembrane</keyword>
<dbReference type="Gene3D" id="3.20.20.450">
    <property type="entry name" value="EAL domain"/>
    <property type="match status" value="1"/>
</dbReference>
<dbReference type="EMBL" id="BAABJZ010000023">
    <property type="protein sequence ID" value="GAA4882554.1"/>
    <property type="molecule type" value="Genomic_DNA"/>
</dbReference>
<gene>
    <name evidence="3" type="ORF">GCM10023333_15940</name>
</gene>
<dbReference type="PANTHER" id="PTHR33121:SF79">
    <property type="entry name" value="CYCLIC DI-GMP PHOSPHODIESTERASE PDED-RELATED"/>
    <property type="match status" value="1"/>
</dbReference>
<evidence type="ECO:0000313" key="4">
    <source>
        <dbReference type="Proteomes" id="UP001499988"/>
    </source>
</evidence>
<organism evidence="3 4">
    <name type="scientific">Ferrimonas pelagia</name>
    <dbReference type="NCBI Taxonomy" id="1177826"/>
    <lineage>
        <taxon>Bacteria</taxon>
        <taxon>Pseudomonadati</taxon>
        <taxon>Pseudomonadota</taxon>
        <taxon>Gammaproteobacteria</taxon>
        <taxon>Alteromonadales</taxon>
        <taxon>Ferrimonadaceae</taxon>
        <taxon>Ferrimonas</taxon>
    </lineage>
</organism>
<dbReference type="Gene3D" id="6.20.270.20">
    <property type="entry name" value="LapD/MoxY periplasmic domain"/>
    <property type="match status" value="1"/>
</dbReference>
<dbReference type="SMART" id="SM00267">
    <property type="entry name" value="GGDEF"/>
    <property type="match status" value="1"/>
</dbReference>
<dbReference type="PROSITE" id="PS50883">
    <property type="entry name" value="EAL"/>
    <property type="match status" value="1"/>
</dbReference>
<keyword evidence="1" id="KW-0472">Membrane</keyword>
<dbReference type="InterPro" id="IPR035919">
    <property type="entry name" value="EAL_sf"/>
</dbReference>
<dbReference type="InterPro" id="IPR000160">
    <property type="entry name" value="GGDEF_dom"/>
</dbReference>
<evidence type="ECO:0000259" key="2">
    <source>
        <dbReference type="PROSITE" id="PS50883"/>
    </source>
</evidence>
<sequence>MTLFRQLAFVFIGSLTLMTLSLITVYMADQREFIADQQEQQLKESLASLAIALKPLLTADDRFALDTLLSEYLANEELQGITLTHPNSSVIWQRSSISVHQNAPDWFSSLPLFSQPQHSVLIQSQWQPLARLELLGSTAQASDRLWTNILELLVTSLIITLLTCALLSVWLHYLMKPLKVICSQSEAIANYRHLPLIEVNASTIEFARLQRAFQIVGKHFNKLFDEQAEEAKRLQQRIYTDPLSGVGNRLLLQAQMERWIKDGSSGLLCLLSVPSLAIILDRRSETDYRNASQQLQQTLSLLVANPSLLSLVRLSNTEFALLITEVIEDELESLSHRIQQSLDQITPTPLEIAPARAQMVGLYSETPHEPSEMLALLDGMLIDASKSGDGQPLVQRHNQLGIARGRHQWFEMVETAIAQECISFRQQPALTLDGTLLHYELFSAIELPGEYCSASKFLPALEAMGKTAMFDRYVLTRAFERLSKPRSQPLAINISPYSLTDMGFIRWLKRTLNQQQPLGKKLLLEIPESAFFQQREEAMLACELITTAGFQFGIDGFGRHIYDINYLTELPAPAYVKLDHLYSQRLDDAQQQDLLVSLCRTARNLKLQIIATRIENSEQLRRFNELYVNGIQGFVSHSWEEAHQL</sequence>
<feature type="transmembrane region" description="Helical" evidence="1">
    <location>
        <begin position="6"/>
        <end position="28"/>
    </location>
</feature>
<dbReference type="Gene3D" id="3.30.70.270">
    <property type="match status" value="1"/>
</dbReference>
<reference evidence="4" key="1">
    <citation type="journal article" date="2019" name="Int. J. Syst. Evol. Microbiol.">
        <title>The Global Catalogue of Microorganisms (GCM) 10K type strain sequencing project: providing services to taxonomists for standard genome sequencing and annotation.</title>
        <authorList>
            <consortium name="The Broad Institute Genomics Platform"/>
            <consortium name="The Broad Institute Genome Sequencing Center for Infectious Disease"/>
            <person name="Wu L."/>
            <person name="Ma J."/>
        </authorList>
    </citation>
    <scope>NUCLEOTIDE SEQUENCE [LARGE SCALE GENOMIC DNA]</scope>
    <source>
        <strain evidence="4">JCM 18401</strain>
    </source>
</reference>
<dbReference type="InterPro" id="IPR042461">
    <property type="entry name" value="LapD_MoxY_peri_C"/>
</dbReference>
<proteinExistence type="predicted"/>
<accession>A0ABP9ELU4</accession>
<dbReference type="PANTHER" id="PTHR33121">
    <property type="entry name" value="CYCLIC DI-GMP PHOSPHODIESTERASE PDEF"/>
    <property type="match status" value="1"/>
</dbReference>
<dbReference type="InterPro" id="IPR032244">
    <property type="entry name" value="LapD_MoxY_N"/>
</dbReference>
<dbReference type="InterPro" id="IPR050706">
    <property type="entry name" value="Cyclic-di-GMP_PDE-like"/>
</dbReference>
<protein>
    <submittedName>
        <fullName evidence="3">LapD/MoxY N-terminal periplasmic domain-containing protein</fullName>
    </submittedName>
</protein>
<comment type="caution">
    <text evidence="3">The sequence shown here is derived from an EMBL/GenBank/DDBJ whole genome shotgun (WGS) entry which is preliminary data.</text>
</comment>
<evidence type="ECO:0000256" key="1">
    <source>
        <dbReference type="SAM" id="Phobius"/>
    </source>
</evidence>
<keyword evidence="1" id="KW-1133">Transmembrane helix</keyword>
<name>A0ABP9ELU4_9GAMM</name>
<dbReference type="Pfam" id="PF00563">
    <property type="entry name" value="EAL"/>
    <property type="match status" value="1"/>
</dbReference>
<dbReference type="InterPro" id="IPR043128">
    <property type="entry name" value="Rev_trsase/Diguanyl_cyclase"/>
</dbReference>
<keyword evidence="4" id="KW-1185">Reference proteome</keyword>
<dbReference type="SUPFAM" id="SSF141868">
    <property type="entry name" value="EAL domain-like"/>
    <property type="match status" value="1"/>
</dbReference>
<dbReference type="SMART" id="SM00052">
    <property type="entry name" value="EAL"/>
    <property type="match status" value="1"/>
</dbReference>
<feature type="transmembrane region" description="Helical" evidence="1">
    <location>
        <begin position="152"/>
        <end position="175"/>
    </location>
</feature>
<dbReference type="InterPro" id="IPR001633">
    <property type="entry name" value="EAL_dom"/>
</dbReference>
<dbReference type="CDD" id="cd01948">
    <property type="entry name" value="EAL"/>
    <property type="match status" value="1"/>
</dbReference>